<dbReference type="SUPFAM" id="SSF52833">
    <property type="entry name" value="Thioredoxin-like"/>
    <property type="match status" value="1"/>
</dbReference>
<dbReference type="PANTHER" id="PTHR42852:SF6">
    <property type="entry name" value="THIOL:DISULFIDE INTERCHANGE PROTEIN DSBE"/>
    <property type="match status" value="1"/>
</dbReference>
<dbReference type="PROSITE" id="PS51352">
    <property type="entry name" value="THIOREDOXIN_2"/>
    <property type="match status" value="1"/>
</dbReference>
<dbReference type="InterPro" id="IPR050553">
    <property type="entry name" value="Thioredoxin_ResA/DsbE_sf"/>
</dbReference>
<proteinExistence type="predicted"/>
<feature type="domain" description="Thioredoxin" evidence="5">
    <location>
        <begin position="346"/>
        <end position="490"/>
    </location>
</feature>
<dbReference type="Proteomes" id="UP000817854">
    <property type="component" value="Unassembled WGS sequence"/>
</dbReference>
<evidence type="ECO:0000259" key="5">
    <source>
        <dbReference type="PROSITE" id="PS51352"/>
    </source>
</evidence>
<dbReference type="EMBL" id="VEVQ02000003">
    <property type="protein sequence ID" value="NHN25296.1"/>
    <property type="molecule type" value="Genomic_DNA"/>
</dbReference>
<evidence type="ECO:0000256" key="3">
    <source>
        <dbReference type="ARBA" id="ARBA00023157"/>
    </source>
</evidence>
<dbReference type="InterPro" id="IPR013740">
    <property type="entry name" value="Redoxin"/>
</dbReference>
<evidence type="ECO:0000256" key="4">
    <source>
        <dbReference type="ARBA" id="ARBA00023284"/>
    </source>
</evidence>
<protein>
    <submittedName>
        <fullName evidence="6">AhpC/TSA family protein</fullName>
    </submittedName>
</protein>
<dbReference type="InterPro" id="IPR036249">
    <property type="entry name" value="Thioredoxin-like_sf"/>
</dbReference>
<dbReference type="PANTHER" id="PTHR42852">
    <property type="entry name" value="THIOL:DISULFIDE INTERCHANGE PROTEIN DSBE"/>
    <property type="match status" value="1"/>
</dbReference>
<dbReference type="CDD" id="cd02966">
    <property type="entry name" value="TlpA_like_family"/>
    <property type="match status" value="1"/>
</dbReference>
<reference evidence="7" key="1">
    <citation type="submission" date="2019-05" db="EMBL/GenBank/DDBJ databases">
        <title>Flavobacterium profundi sp. nov., isolated from a deep-sea seamount.</title>
        <authorList>
            <person name="Zhang D.-C."/>
        </authorList>
    </citation>
    <scope>NUCLEOTIDE SEQUENCE [LARGE SCALE GENOMIC DNA]</scope>
    <source>
        <strain evidence="7">EC11</strain>
    </source>
</reference>
<dbReference type="Pfam" id="PF08534">
    <property type="entry name" value="Redoxin"/>
    <property type="match status" value="1"/>
</dbReference>
<keyword evidence="4" id="KW-0676">Redox-active center</keyword>
<comment type="subcellular location">
    <subcellularLocation>
        <location evidence="1">Cell envelope</location>
    </subcellularLocation>
</comment>
<dbReference type="InterPro" id="IPR013766">
    <property type="entry name" value="Thioredoxin_domain"/>
</dbReference>
<sequence length="490" mass="56736">MKKIIIVFTAIMLLNSCKKENSTNEVDNSLTIAGQIKNYTSNKFYLVDGDEQKEVELDESGKFQIKTEISHSKYFIIGSDDMNQSIFCTPGDSIYLSYNTKNDDKLKATVFSGDRSAENHYLTIKGSNINPMDALNINMTKLLTMSNEEVDSILKKRVKKFTALLDENTTKDMNPEFLHYERFWNKNNILIENLINKNVKTRIRANPALLAAYDPSGSLKDVKIDTIFPKGYSDIVTDFNINDGTLLKLNENEYMTWLELILSNKYPELNVNAWGTEENKKPHWYKIIEEYKKMISDSLVYDSFLYRLHKQKMLYSEHKLANETAHLIKDKKRRDEILETTSRVLTLNSTPFPEFNANTTEGKSFSKKDLLGKYTYIDFWATWCGPCKIEIPFLQKLEEEYHDKDINFVSISTDRETDIEKWKKMVSDMKLKGIQVIMNEKSYQEVAKLLNIESIPRFVLLDPNGVVINYNADRPSSATVRAMLDNLENL</sequence>
<evidence type="ECO:0000256" key="1">
    <source>
        <dbReference type="ARBA" id="ARBA00004196"/>
    </source>
</evidence>
<comment type="caution">
    <text evidence="6">The sequence shown here is derived from an EMBL/GenBank/DDBJ whole genome shotgun (WGS) entry which is preliminary data.</text>
</comment>
<organism evidence="6 7">
    <name type="scientific">Flavobacterium jejuense</name>
    <dbReference type="NCBI Taxonomy" id="1544455"/>
    <lineage>
        <taxon>Bacteria</taxon>
        <taxon>Pseudomonadati</taxon>
        <taxon>Bacteroidota</taxon>
        <taxon>Flavobacteriia</taxon>
        <taxon>Flavobacteriales</taxon>
        <taxon>Flavobacteriaceae</taxon>
        <taxon>Flavobacterium</taxon>
    </lineage>
</organism>
<dbReference type="RefSeq" id="WP_140961319.1">
    <property type="nucleotide sequence ID" value="NZ_VEVQ02000003.1"/>
</dbReference>
<reference evidence="6 7" key="2">
    <citation type="submission" date="2019-05" db="EMBL/GenBank/DDBJ databases">
        <authorList>
            <person name="Lianzixin W."/>
        </authorList>
    </citation>
    <scope>NUCLEOTIDE SEQUENCE [LARGE SCALE GENOMIC DNA]</scope>
    <source>
        <strain evidence="6 7">EC11</strain>
    </source>
</reference>
<gene>
    <name evidence="6" type="ORF">FIA58_006360</name>
</gene>
<name>A0ABX0INZ7_9FLAO</name>
<evidence type="ECO:0000256" key="2">
    <source>
        <dbReference type="ARBA" id="ARBA00022748"/>
    </source>
</evidence>
<dbReference type="Gene3D" id="3.40.30.10">
    <property type="entry name" value="Glutaredoxin"/>
    <property type="match status" value="1"/>
</dbReference>
<keyword evidence="2" id="KW-0201">Cytochrome c-type biogenesis</keyword>
<evidence type="ECO:0000313" key="6">
    <source>
        <dbReference type="EMBL" id="NHN25296.1"/>
    </source>
</evidence>
<accession>A0ABX0INZ7</accession>
<keyword evidence="3" id="KW-1015">Disulfide bond</keyword>
<reference evidence="6 7" key="3">
    <citation type="submission" date="2020-02" db="EMBL/GenBank/DDBJ databases">
        <title>Flavobacterium profundi sp. nov., isolated from a deep-sea seamount.</title>
        <authorList>
            <person name="Zhang D.-C."/>
        </authorList>
    </citation>
    <scope>NUCLEOTIDE SEQUENCE [LARGE SCALE GENOMIC DNA]</scope>
    <source>
        <strain evidence="6 7">EC11</strain>
    </source>
</reference>
<evidence type="ECO:0000313" key="7">
    <source>
        <dbReference type="Proteomes" id="UP000817854"/>
    </source>
</evidence>
<keyword evidence="7" id="KW-1185">Reference proteome</keyword>